<feature type="domain" description="Fibronectin type-III" evidence="11">
    <location>
        <begin position="56"/>
        <end position="155"/>
    </location>
</feature>
<protein>
    <recommendedName>
        <fullName evidence="14">Protein-tyrosine-phosphatase</fullName>
    </recommendedName>
</protein>
<evidence type="ECO:0000256" key="8">
    <source>
        <dbReference type="SAM" id="SignalP"/>
    </source>
</evidence>
<dbReference type="GO" id="GO:0004725">
    <property type="term" value="F:protein tyrosine phosphatase activity"/>
    <property type="evidence" value="ECO:0007669"/>
    <property type="project" value="UniProtKB-EC"/>
</dbReference>
<dbReference type="Gene3D" id="3.90.190.10">
    <property type="entry name" value="Protein tyrosine phosphatase superfamily"/>
    <property type="match status" value="2"/>
</dbReference>
<proteinExistence type="predicted"/>
<evidence type="ECO:0000256" key="4">
    <source>
        <dbReference type="ARBA" id="ARBA00022912"/>
    </source>
</evidence>
<evidence type="ECO:0000256" key="2">
    <source>
        <dbReference type="ARBA" id="ARBA00022729"/>
    </source>
</evidence>
<dbReference type="InterPro" id="IPR013783">
    <property type="entry name" value="Ig-like_fold"/>
</dbReference>
<dbReference type="GO" id="GO:0016020">
    <property type="term" value="C:membrane"/>
    <property type="evidence" value="ECO:0007669"/>
    <property type="project" value="UniProtKB-SubCell"/>
</dbReference>
<feature type="compositionally biased region" description="Low complexity" evidence="7">
    <location>
        <begin position="938"/>
        <end position="958"/>
    </location>
</feature>
<evidence type="ECO:0000256" key="6">
    <source>
        <dbReference type="ARBA" id="ARBA00051722"/>
    </source>
</evidence>
<evidence type="ECO:0000259" key="10">
    <source>
        <dbReference type="PROSITE" id="PS50056"/>
    </source>
</evidence>
<dbReference type="Gene3D" id="2.60.40.10">
    <property type="entry name" value="Immunoglobulins"/>
    <property type="match status" value="2"/>
</dbReference>
<dbReference type="CDD" id="cd00063">
    <property type="entry name" value="FN3"/>
    <property type="match status" value="2"/>
</dbReference>
<comment type="caution">
    <text evidence="12">The sequence shown here is derived from an EMBL/GenBank/DDBJ whole genome shotgun (WGS) entry which is preliminary data.</text>
</comment>
<keyword evidence="13" id="KW-1185">Reference proteome</keyword>
<dbReference type="CDD" id="cd14549">
    <property type="entry name" value="R5-PTPc-1"/>
    <property type="match status" value="1"/>
</dbReference>
<dbReference type="PANTHER" id="PTHR19134:SF540">
    <property type="entry name" value="TYROSINE-PROTEIN PHOSPHATASE 99A"/>
    <property type="match status" value="1"/>
</dbReference>
<dbReference type="AlphaFoldDB" id="A0AAV7XA26"/>
<accession>A0AAV7XA26</accession>
<dbReference type="PROSITE" id="PS50055">
    <property type="entry name" value="TYR_PHOSPHATASE_PTP"/>
    <property type="match status" value="2"/>
</dbReference>
<dbReference type="PANTHER" id="PTHR19134">
    <property type="entry name" value="RECEPTOR-TYPE TYROSINE-PROTEIN PHOSPHATASE"/>
    <property type="match status" value="1"/>
</dbReference>
<evidence type="ECO:0000256" key="7">
    <source>
        <dbReference type="SAM" id="MobiDB-lite"/>
    </source>
</evidence>
<evidence type="ECO:0000259" key="9">
    <source>
        <dbReference type="PROSITE" id="PS50055"/>
    </source>
</evidence>
<dbReference type="InterPro" id="IPR029021">
    <property type="entry name" value="Prot-tyrosine_phosphatase-like"/>
</dbReference>
<sequence>MALLGLPRPRARTLLWVWLAVAAAGRLVDAEAEAEAEGVPEPDPEPGSIPGQTPSKPLNLTVVRDSCTSLRLSWARPEVGVVEGYRIYLLHDNRTASTSTSPPLGDPATQSPVEYTVPGLKPNTAYKVWVKAYASHNQEGAPSEAVENRTDVCSPSAPEIMDATCESQNSLRLSWRRPTNFTTIDFYYISYRSEKDWNFEEMELEGSTEFLEYNVSIPNLLTNSVYEIKIRGASKSVVDPQVVIKGNHSEPRKVYVETNCSTMMPQLNAHGHEEFGAGMVVGLVTIVVALCLATAACVIWKKCFHASYYYLDDPPRAPPPTLIDWDAQTEESGVKSSVPVDMFAKHVAELHADGDIGFSKEYDEIQASRPQEDFSTDISQHEDNKAKNRYLNILAYDHSRVQLLPIPGQKRSFDYINANYIDGYHRAQAYIGTQGPLPTTFECFWRMIWEQRVAVIVMITNLVERGRRKCDMYWPGEGSETYGMISVKLIKEDIMATYTVRTMVIRHLKVKKKKHSSAERVVYQYHYTNWPDHGTPDHPLPVLNFVKKSAAANPSDAGPIVVHCSAGVGRTGTYIVLDAMLRQIRSKGEVNIAGYLRHIRSQRNFLVQTEEQYIFIHDALLEAIQSGDSNVNQAYLSRYLLSLQASGDGGESGTEKRETLLETQFRLVTGFQPKDFNLVSASKQINQPKNRSQDLVPVENARVHLTPKPGVDGSDYINGSWLQGFNKLKEFILTQHPFENTIQDFWQMVWDHNAQTIVTLSSCNVDEGFGPFWPTADAELDAENYKVKFISESEHVGYQTRDFIVQSLQDDYELPVRIIQCPEWPHNCIPLASMSELLRIVQEWHLDYQNGPIIVMDRLGGTEAAIFCCLTTLTKQLEYENHADVYMYAKLYHNKHPGVWKSQDDFLLLYRALEAMYGNSSHSSAASAAGSGTGAPTGSGSAVASAAGSGAASPTTPATETHITVTDNHVISTNCQANGYLMGNGNGTASLIAQEEPEPESDVVIIVPEGSPA</sequence>
<evidence type="ECO:0000313" key="12">
    <source>
        <dbReference type="EMBL" id="KAJ1522797.1"/>
    </source>
</evidence>
<feature type="region of interest" description="Disordered" evidence="7">
    <location>
        <begin position="33"/>
        <end position="59"/>
    </location>
</feature>
<dbReference type="SMART" id="SM00404">
    <property type="entry name" value="PTPc_motif"/>
    <property type="match status" value="2"/>
</dbReference>
<gene>
    <name evidence="12" type="ORF">ONE63_001953</name>
</gene>
<feature type="region of interest" description="Disordered" evidence="7">
    <location>
        <begin position="924"/>
        <end position="958"/>
    </location>
</feature>
<keyword evidence="5" id="KW-0472">Membrane</keyword>
<dbReference type="Pfam" id="PF00041">
    <property type="entry name" value="fn3"/>
    <property type="match status" value="2"/>
</dbReference>
<evidence type="ECO:0000256" key="3">
    <source>
        <dbReference type="ARBA" id="ARBA00022801"/>
    </source>
</evidence>
<dbReference type="Proteomes" id="UP001075354">
    <property type="component" value="Chromosome 11"/>
</dbReference>
<evidence type="ECO:0000313" key="13">
    <source>
        <dbReference type="Proteomes" id="UP001075354"/>
    </source>
</evidence>
<dbReference type="GO" id="GO:0048666">
    <property type="term" value="P:neuron development"/>
    <property type="evidence" value="ECO:0007669"/>
    <property type="project" value="UniProtKB-ARBA"/>
</dbReference>
<dbReference type="SMART" id="SM00060">
    <property type="entry name" value="FN3"/>
    <property type="match status" value="2"/>
</dbReference>
<dbReference type="FunFam" id="3.90.190.10:FF:000068">
    <property type="entry name" value="receptor-type tyrosine-protein phosphatase zeta"/>
    <property type="match status" value="1"/>
</dbReference>
<dbReference type="InterPro" id="IPR000242">
    <property type="entry name" value="PTP_cat"/>
</dbReference>
<feature type="domain" description="Tyrosine-protein phosphatase" evidence="9">
    <location>
        <begin position="661"/>
        <end position="916"/>
    </location>
</feature>
<dbReference type="InterPro" id="IPR003595">
    <property type="entry name" value="Tyr_Pase_cat"/>
</dbReference>
<feature type="signal peptide" evidence="8">
    <location>
        <begin position="1"/>
        <end position="30"/>
    </location>
</feature>
<dbReference type="SUPFAM" id="SSF52799">
    <property type="entry name" value="(Phosphotyrosine protein) phosphatases II"/>
    <property type="match status" value="2"/>
</dbReference>
<dbReference type="PROSITE" id="PS00383">
    <property type="entry name" value="TYR_PHOSPHATASE_1"/>
    <property type="match status" value="1"/>
</dbReference>
<dbReference type="InterPro" id="IPR003961">
    <property type="entry name" value="FN3_dom"/>
</dbReference>
<feature type="domain" description="Tyrosine-protein phosphatase" evidence="9">
    <location>
        <begin position="358"/>
        <end position="623"/>
    </location>
</feature>
<dbReference type="SMART" id="SM00194">
    <property type="entry name" value="PTPc"/>
    <property type="match status" value="2"/>
</dbReference>
<keyword evidence="4" id="KW-0904">Protein phosphatase</keyword>
<evidence type="ECO:0000259" key="11">
    <source>
        <dbReference type="PROSITE" id="PS50853"/>
    </source>
</evidence>
<dbReference type="InterPro" id="IPR016130">
    <property type="entry name" value="Tyr_Pase_AS"/>
</dbReference>
<dbReference type="FunFam" id="3.90.190.10:FF:000013">
    <property type="entry name" value="receptor-type tyrosine-protein phosphatase zeta isoform X1"/>
    <property type="match status" value="1"/>
</dbReference>
<feature type="compositionally biased region" description="Acidic residues" evidence="7">
    <location>
        <begin position="33"/>
        <end position="44"/>
    </location>
</feature>
<name>A0AAV7XA26_9NEOP</name>
<evidence type="ECO:0000256" key="5">
    <source>
        <dbReference type="ARBA" id="ARBA00023136"/>
    </source>
</evidence>
<dbReference type="FunFam" id="2.60.40.10:FF:001386">
    <property type="entry name" value="Receptor-type tyrosine-protein phosphatase gamma"/>
    <property type="match status" value="1"/>
</dbReference>
<dbReference type="PROSITE" id="PS50853">
    <property type="entry name" value="FN3"/>
    <property type="match status" value="2"/>
</dbReference>
<dbReference type="SUPFAM" id="SSF49265">
    <property type="entry name" value="Fibronectin type III"/>
    <property type="match status" value="1"/>
</dbReference>
<dbReference type="PRINTS" id="PR00700">
    <property type="entry name" value="PRTYPHPHTASE"/>
</dbReference>
<dbReference type="InterPro" id="IPR000387">
    <property type="entry name" value="Tyr_Pase_dom"/>
</dbReference>
<organism evidence="12 13">
    <name type="scientific">Megalurothrips usitatus</name>
    <name type="common">bean blossom thrips</name>
    <dbReference type="NCBI Taxonomy" id="439358"/>
    <lineage>
        <taxon>Eukaryota</taxon>
        <taxon>Metazoa</taxon>
        <taxon>Ecdysozoa</taxon>
        <taxon>Arthropoda</taxon>
        <taxon>Hexapoda</taxon>
        <taxon>Insecta</taxon>
        <taxon>Pterygota</taxon>
        <taxon>Neoptera</taxon>
        <taxon>Paraneoptera</taxon>
        <taxon>Thysanoptera</taxon>
        <taxon>Terebrantia</taxon>
        <taxon>Thripoidea</taxon>
        <taxon>Thripidae</taxon>
        <taxon>Megalurothrips</taxon>
    </lineage>
</organism>
<dbReference type="InterPro" id="IPR050348">
    <property type="entry name" value="Protein-Tyr_Phosphatase"/>
</dbReference>
<evidence type="ECO:0000256" key="1">
    <source>
        <dbReference type="ARBA" id="ARBA00004167"/>
    </source>
</evidence>
<feature type="domain" description="Fibronectin type-III" evidence="11">
    <location>
        <begin position="157"/>
        <end position="259"/>
    </location>
</feature>
<reference evidence="12" key="1">
    <citation type="submission" date="2022-12" db="EMBL/GenBank/DDBJ databases">
        <title>Chromosome-level genome assembly of the bean flower thrips Megalurothrips usitatus.</title>
        <authorList>
            <person name="Ma L."/>
            <person name="Liu Q."/>
            <person name="Li H."/>
            <person name="Cai W."/>
        </authorList>
    </citation>
    <scope>NUCLEOTIDE SEQUENCE</scope>
    <source>
        <strain evidence="12">Cailab_2022a</strain>
    </source>
</reference>
<feature type="chain" id="PRO_5043776135" description="Protein-tyrosine-phosphatase" evidence="8">
    <location>
        <begin position="31"/>
        <end position="1013"/>
    </location>
</feature>
<dbReference type="CDD" id="cd14550">
    <property type="entry name" value="R5-PTP-2"/>
    <property type="match status" value="1"/>
</dbReference>
<feature type="domain" description="Tyrosine specific protein phosphatases" evidence="10">
    <location>
        <begin position="540"/>
        <end position="614"/>
    </location>
</feature>
<comment type="catalytic activity">
    <reaction evidence="6">
        <text>O-phospho-L-tyrosyl-[protein] + H2O = L-tyrosyl-[protein] + phosphate</text>
        <dbReference type="Rhea" id="RHEA:10684"/>
        <dbReference type="Rhea" id="RHEA-COMP:10136"/>
        <dbReference type="Rhea" id="RHEA-COMP:20101"/>
        <dbReference type="ChEBI" id="CHEBI:15377"/>
        <dbReference type="ChEBI" id="CHEBI:43474"/>
        <dbReference type="ChEBI" id="CHEBI:46858"/>
        <dbReference type="ChEBI" id="CHEBI:61978"/>
        <dbReference type="EC" id="3.1.3.48"/>
    </reaction>
</comment>
<dbReference type="PROSITE" id="PS50056">
    <property type="entry name" value="TYR_PHOSPHATASE_2"/>
    <property type="match status" value="1"/>
</dbReference>
<dbReference type="InterPro" id="IPR036116">
    <property type="entry name" value="FN3_sf"/>
</dbReference>
<evidence type="ECO:0008006" key="14">
    <source>
        <dbReference type="Google" id="ProtNLM"/>
    </source>
</evidence>
<comment type="subcellular location">
    <subcellularLocation>
        <location evidence="1">Membrane</location>
        <topology evidence="1">Single-pass membrane protein</topology>
    </subcellularLocation>
</comment>
<dbReference type="Pfam" id="PF00102">
    <property type="entry name" value="Y_phosphatase"/>
    <property type="match status" value="2"/>
</dbReference>
<dbReference type="EMBL" id="JAPTSV010000011">
    <property type="protein sequence ID" value="KAJ1522797.1"/>
    <property type="molecule type" value="Genomic_DNA"/>
</dbReference>
<keyword evidence="2 8" id="KW-0732">Signal</keyword>
<keyword evidence="3" id="KW-0378">Hydrolase</keyword>